<sequence>MISPVYIKGYDAAKSAMRAFVAPGNCRFVACRTDCHITFAGQQEPFARLRHLTD</sequence>
<evidence type="ECO:0000313" key="2">
    <source>
        <dbReference type="Proteomes" id="UP000655273"/>
    </source>
</evidence>
<organism evidence="1 2">
    <name type="scientific">Enterobacter hormaechei</name>
    <dbReference type="NCBI Taxonomy" id="158836"/>
    <lineage>
        <taxon>Bacteria</taxon>
        <taxon>Pseudomonadati</taxon>
        <taxon>Pseudomonadota</taxon>
        <taxon>Gammaproteobacteria</taxon>
        <taxon>Enterobacterales</taxon>
        <taxon>Enterobacteriaceae</taxon>
        <taxon>Enterobacter</taxon>
        <taxon>Enterobacter cloacae complex</taxon>
    </lineage>
</organism>
<comment type="caution">
    <text evidence="1">The sequence shown here is derived from an EMBL/GenBank/DDBJ whole genome shotgun (WGS) entry which is preliminary data.</text>
</comment>
<accession>A0A927HLJ6</accession>
<protein>
    <submittedName>
        <fullName evidence="1">Uncharacterized protein</fullName>
    </submittedName>
</protein>
<proteinExistence type="predicted"/>
<name>A0A927HLJ6_9ENTR</name>
<evidence type="ECO:0000313" key="1">
    <source>
        <dbReference type="EMBL" id="MBD3707637.1"/>
    </source>
</evidence>
<gene>
    <name evidence="1" type="ORF">IE983_25025</name>
</gene>
<dbReference type="Proteomes" id="UP000655273">
    <property type="component" value="Unassembled WGS sequence"/>
</dbReference>
<dbReference type="EMBL" id="JACXTA010000018">
    <property type="protein sequence ID" value="MBD3707637.1"/>
    <property type="molecule type" value="Genomic_DNA"/>
</dbReference>
<dbReference type="AlphaFoldDB" id="A0A927HLJ6"/>
<reference evidence="1" key="1">
    <citation type="submission" date="2020-07" db="EMBL/GenBank/DDBJ databases">
        <title>Clinical and genomic characterization of carbapenemase-producing Enterobacterales causing secondary infections during the COVID-19 crisis at a New York City hospital.</title>
        <authorList>
            <person name="Gomez-Simmonds A."/>
            <person name="Annavajhala M.K."/>
            <person name="Uhlemann A.-C."/>
        </authorList>
    </citation>
    <scope>NUCLEOTIDE SEQUENCE</scope>
    <source>
        <strain evidence="1">NK1396</strain>
    </source>
</reference>